<dbReference type="AlphaFoldDB" id="A0A7V5PMU8"/>
<evidence type="ECO:0000256" key="2">
    <source>
        <dbReference type="SAM" id="SignalP"/>
    </source>
</evidence>
<keyword evidence="1" id="KW-1133">Transmembrane helix</keyword>
<proteinExistence type="predicted"/>
<dbReference type="EMBL" id="DROD01000164">
    <property type="protein sequence ID" value="HHJ52001.1"/>
    <property type="molecule type" value="Genomic_DNA"/>
</dbReference>
<organism evidence="3">
    <name type="scientific">Caldithrix abyssi</name>
    <dbReference type="NCBI Taxonomy" id="187145"/>
    <lineage>
        <taxon>Bacteria</taxon>
        <taxon>Pseudomonadati</taxon>
        <taxon>Calditrichota</taxon>
        <taxon>Calditrichia</taxon>
        <taxon>Calditrichales</taxon>
        <taxon>Calditrichaceae</taxon>
        <taxon>Caldithrix</taxon>
    </lineage>
</organism>
<evidence type="ECO:0000313" key="3">
    <source>
        <dbReference type="EMBL" id="HHJ52001.1"/>
    </source>
</evidence>
<feature type="transmembrane region" description="Helical" evidence="1">
    <location>
        <begin position="40"/>
        <end position="58"/>
    </location>
</feature>
<feature type="chain" id="PRO_5031412537" description="MotA/TolQ/ExbB proton channel domain-containing protein" evidence="2">
    <location>
        <begin position="23"/>
        <end position="187"/>
    </location>
</feature>
<accession>A0A7V5PMU8</accession>
<keyword evidence="1" id="KW-0472">Membrane</keyword>
<feature type="transmembrane region" description="Helical" evidence="1">
    <location>
        <begin position="144"/>
        <end position="167"/>
    </location>
</feature>
<evidence type="ECO:0008006" key="4">
    <source>
        <dbReference type="Google" id="ProtNLM"/>
    </source>
</evidence>
<keyword evidence="1" id="KW-0812">Transmembrane</keyword>
<comment type="caution">
    <text evidence="3">The sequence shown here is derived from an EMBL/GenBank/DDBJ whole genome shotgun (WGS) entry which is preliminary data.</text>
</comment>
<feature type="transmembrane region" description="Helical" evidence="1">
    <location>
        <begin position="106"/>
        <end position="132"/>
    </location>
</feature>
<evidence type="ECO:0000256" key="1">
    <source>
        <dbReference type="SAM" id="Phobius"/>
    </source>
</evidence>
<dbReference type="Proteomes" id="UP000886124">
    <property type="component" value="Unassembled WGS sequence"/>
</dbReference>
<name>A0A7V5PMU8_CALAY</name>
<protein>
    <recommendedName>
        <fullName evidence="4">MotA/TolQ/ExbB proton channel domain-containing protein</fullName>
    </recommendedName>
</protein>
<reference evidence="3" key="1">
    <citation type="journal article" date="2020" name="mSystems">
        <title>Genome- and Community-Level Interaction Insights into Carbon Utilization and Element Cycling Functions of Hydrothermarchaeota in Hydrothermal Sediment.</title>
        <authorList>
            <person name="Zhou Z."/>
            <person name="Liu Y."/>
            <person name="Xu W."/>
            <person name="Pan J."/>
            <person name="Luo Z.H."/>
            <person name="Li M."/>
        </authorList>
    </citation>
    <scope>NUCLEOTIDE SEQUENCE [LARGE SCALE GENOMIC DNA]</scope>
    <source>
        <strain evidence="3">HyVt-527</strain>
    </source>
</reference>
<gene>
    <name evidence="3" type="ORF">ENJ89_02295</name>
</gene>
<feature type="signal peptide" evidence="2">
    <location>
        <begin position="1"/>
        <end position="22"/>
    </location>
</feature>
<keyword evidence="2" id="KW-0732">Signal</keyword>
<sequence length="187" mass="20886">MKTFKLKNVLLIFLLLTGALLAQPSAPGEARPLSGDVVKIYFFLIVLATVINRIVEYVKSLLEWIWPKIGLLRKLGDAIWDRVKDYLDHLQIVYQETVAREQIMKFLVALSVHTLGIAVGIYLCVTFGLGVVDKLGIQHINPTLNAVISGVAAGLGIDAVHSIFRLAEEKRKFRKWFGELSEGKQDS</sequence>